<keyword evidence="1" id="KW-1133">Transmembrane helix</keyword>
<keyword evidence="1" id="KW-0812">Transmembrane</keyword>
<dbReference type="EMBL" id="CP021434">
    <property type="protein sequence ID" value="ARU62928.1"/>
    <property type="molecule type" value="Genomic_DNA"/>
</dbReference>
<evidence type="ECO:0000313" key="3">
    <source>
        <dbReference type="Proteomes" id="UP000195437"/>
    </source>
</evidence>
<feature type="transmembrane region" description="Helical" evidence="1">
    <location>
        <begin position="32"/>
        <end position="54"/>
    </location>
</feature>
<name>A0A1Y0IQR4_9BACL</name>
<keyword evidence="3" id="KW-1185">Reference proteome</keyword>
<protein>
    <submittedName>
        <fullName evidence="2">Uncharacterized protein</fullName>
    </submittedName>
</protein>
<dbReference type="AlphaFoldDB" id="A0A1Y0IQR4"/>
<proteinExistence type="predicted"/>
<dbReference type="KEGG" id="tum:CBW65_19540"/>
<accession>A0A1Y0IQR4</accession>
<gene>
    <name evidence="2" type="ORF">CBW65_19540</name>
</gene>
<evidence type="ECO:0000313" key="2">
    <source>
        <dbReference type="EMBL" id="ARU62928.1"/>
    </source>
</evidence>
<reference evidence="3" key="1">
    <citation type="submission" date="2017-05" db="EMBL/GenBank/DDBJ databases">
        <authorList>
            <person name="Sung H."/>
        </authorList>
    </citation>
    <scope>NUCLEOTIDE SEQUENCE [LARGE SCALE GENOMIC DNA]</scope>
    <source>
        <strain evidence="3">AR23208</strain>
    </source>
</reference>
<keyword evidence="1" id="KW-0472">Membrane</keyword>
<sequence>MKIRPILIFCIVCGLFLINILPEEGLKMIPPILKVILISFIITFVIELIWRFLFPEKKRIEE</sequence>
<organism evidence="2 3">
    <name type="scientific">Tumebacillus avium</name>
    <dbReference type="NCBI Taxonomy" id="1903704"/>
    <lineage>
        <taxon>Bacteria</taxon>
        <taxon>Bacillati</taxon>
        <taxon>Bacillota</taxon>
        <taxon>Bacilli</taxon>
        <taxon>Bacillales</taxon>
        <taxon>Alicyclobacillaceae</taxon>
        <taxon>Tumebacillus</taxon>
    </lineage>
</organism>
<evidence type="ECO:0000256" key="1">
    <source>
        <dbReference type="SAM" id="Phobius"/>
    </source>
</evidence>
<dbReference type="Proteomes" id="UP000195437">
    <property type="component" value="Chromosome"/>
</dbReference>